<dbReference type="KEGG" id="bbo:BBOV_IV007180"/>
<dbReference type="SUPFAM" id="SSF57903">
    <property type="entry name" value="FYVE/PHD zinc finger"/>
    <property type="match status" value="1"/>
</dbReference>
<dbReference type="PROSITE" id="PS50089">
    <property type="entry name" value="ZF_RING_2"/>
    <property type="match status" value="1"/>
</dbReference>
<evidence type="ECO:0000256" key="2">
    <source>
        <dbReference type="ARBA" id="ARBA00022771"/>
    </source>
</evidence>
<dbReference type="SMART" id="SM00249">
    <property type="entry name" value="PHD"/>
    <property type="match status" value="1"/>
</dbReference>
<dbReference type="Proteomes" id="UP000002173">
    <property type="component" value="Unassembled WGS sequence"/>
</dbReference>
<dbReference type="InterPro" id="IPR013083">
    <property type="entry name" value="Znf_RING/FYVE/PHD"/>
</dbReference>
<comment type="caution">
    <text evidence="7">The sequence shown here is derived from an EMBL/GenBank/DDBJ whole genome shotgun (WGS) entry which is preliminary data.</text>
</comment>
<evidence type="ECO:0008006" key="9">
    <source>
        <dbReference type="Google" id="ProtNLM"/>
    </source>
</evidence>
<feature type="domain" description="RING-type" evidence="6">
    <location>
        <begin position="75"/>
        <end position="117"/>
    </location>
</feature>
<dbReference type="InterPro" id="IPR019786">
    <property type="entry name" value="Zinc_finger_PHD-type_CS"/>
</dbReference>
<protein>
    <recommendedName>
        <fullName evidence="9">PHD-finger domain containing protein</fullName>
    </recommendedName>
</protein>
<evidence type="ECO:0000313" key="7">
    <source>
        <dbReference type="EMBL" id="EDO07074.1"/>
    </source>
</evidence>
<evidence type="ECO:0000259" key="6">
    <source>
        <dbReference type="PROSITE" id="PS50089"/>
    </source>
</evidence>
<dbReference type="InterPro" id="IPR017907">
    <property type="entry name" value="Znf_RING_CS"/>
</dbReference>
<dbReference type="GeneID" id="5478876"/>
<proteinExistence type="predicted"/>
<name>A7ARA5_BABBO</name>
<dbReference type="Gene3D" id="3.30.40.10">
    <property type="entry name" value="Zinc/RING finger domain, C3HC4 (zinc finger)"/>
    <property type="match status" value="2"/>
</dbReference>
<dbReference type="VEuPathDB" id="PiroplasmaDB:BBOV_IV007180"/>
<gene>
    <name evidence="7" type="ORF">BBOV_IV007180</name>
</gene>
<dbReference type="InterPro" id="IPR001841">
    <property type="entry name" value="Znf_RING"/>
</dbReference>
<dbReference type="PROSITE" id="PS50016">
    <property type="entry name" value="ZF_PHD_2"/>
    <property type="match status" value="1"/>
</dbReference>
<dbReference type="InterPro" id="IPR001965">
    <property type="entry name" value="Znf_PHD"/>
</dbReference>
<keyword evidence="1" id="KW-0479">Metal-binding</keyword>
<dbReference type="SMART" id="SM00184">
    <property type="entry name" value="RING"/>
    <property type="match status" value="2"/>
</dbReference>
<evidence type="ECO:0000313" key="8">
    <source>
        <dbReference type="Proteomes" id="UP000002173"/>
    </source>
</evidence>
<reference evidence="7 8" key="1">
    <citation type="journal article" date="2007" name="PLoS Pathog.">
        <title>Genome sequence of Babesia bovis and comparative analysis of apicomplexan hemoprotozoa.</title>
        <authorList>
            <person name="Brayton K.A."/>
            <person name="Lau A.O.T."/>
            <person name="Herndon D.R."/>
            <person name="Hannick L."/>
            <person name="Kappmeyer L.S."/>
            <person name="Berens S.J."/>
            <person name="Bidwell S.L."/>
            <person name="Brown W.C."/>
            <person name="Crabtree J."/>
            <person name="Fadrosh D."/>
            <person name="Feldblum T."/>
            <person name="Forberger H.A."/>
            <person name="Haas B.J."/>
            <person name="Howell J.M."/>
            <person name="Khouri H."/>
            <person name="Koo H."/>
            <person name="Mann D.J."/>
            <person name="Norimine J."/>
            <person name="Paulsen I.T."/>
            <person name="Radune D."/>
            <person name="Ren Q."/>
            <person name="Smith R.K. Jr."/>
            <person name="Suarez C.E."/>
            <person name="White O."/>
            <person name="Wortman J.R."/>
            <person name="Knowles D.P. Jr."/>
            <person name="McElwain T.F."/>
            <person name="Nene V.M."/>
        </authorList>
    </citation>
    <scope>NUCLEOTIDE SEQUENCE [LARGE SCALE GENOMIC DNA]</scope>
    <source>
        <strain evidence="7">T2Bo</strain>
    </source>
</reference>
<keyword evidence="3" id="KW-0862">Zinc</keyword>
<evidence type="ECO:0000256" key="1">
    <source>
        <dbReference type="ARBA" id="ARBA00022723"/>
    </source>
</evidence>
<dbReference type="PROSITE" id="PS00518">
    <property type="entry name" value="ZF_RING_1"/>
    <property type="match status" value="1"/>
</dbReference>
<dbReference type="Pfam" id="PF13639">
    <property type="entry name" value="zf-RING_2"/>
    <property type="match status" value="1"/>
</dbReference>
<dbReference type="InterPro" id="IPR011011">
    <property type="entry name" value="Znf_FYVE_PHD"/>
</dbReference>
<dbReference type="CDD" id="cd15543">
    <property type="entry name" value="PHD_RSF1"/>
    <property type="match status" value="1"/>
</dbReference>
<dbReference type="Pfam" id="PF00628">
    <property type="entry name" value="PHD"/>
    <property type="match status" value="1"/>
</dbReference>
<feature type="domain" description="PHD-type" evidence="5">
    <location>
        <begin position="191"/>
        <end position="241"/>
    </location>
</feature>
<dbReference type="eggNOG" id="KOG0825">
    <property type="taxonomic scope" value="Eukaryota"/>
</dbReference>
<sequence length="549" mass="62246">MDPDGDLLAKINKYFEFTPVEGREYARNSHKKESISFNRMFTRVPPSQDVITISTDSSNSDLSDSDRETIYQPECIICSESFADRSDIGIPIHCLHLFCYECIKKWSRRTNVCPICKKEFIELGRIKWKKFLAFVSSTGPRKHLRLRSSKHVRIKNFRALRTIVQGCLSSIPWQREIIPRKLPTQDGEDNHEGCEICHLDDHWDCLLLCDSCNLGYHTYCLDPPLSSVPSGDWFCKMCLEFPIPSRDEAQVLVTSDDIRSRTAVSDSVRPGVSNRSNDSYRIAERTFPLCELDDRVNENSHENDYNPVDEIATQDRNYNSVPDNVSNNAVLIQHDGVTGEGSNSTVSRDLDGYLYGLYAMSNDQPANQTDISYMSHSIPSYNSFEDKRSQYENISSQSFGINTYWINSPMSELNRNGRSTCNGGSQPQNWDTNAVHLGTPTDVPGSSQDDVLTNTLSAIGEYVSSTSGCLTDNTTRSPDFNRFAFDTHSLESHGVMESPTGSVQVANANATERPDRSVSFVYRYRTMMDRTASTRRIETMPRHFTYSDY</sequence>
<accession>A7ARA5</accession>
<dbReference type="PANTHER" id="PTHR12618:SF20">
    <property type="entry name" value="PHD AND RING FINGER DOMAIN-CONTAINING PROTEIN 1"/>
    <property type="match status" value="1"/>
</dbReference>
<dbReference type="RefSeq" id="XP_001610642.1">
    <property type="nucleotide sequence ID" value="XM_001610592.1"/>
</dbReference>
<dbReference type="PROSITE" id="PS01359">
    <property type="entry name" value="ZF_PHD_1"/>
    <property type="match status" value="1"/>
</dbReference>
<dbReference type="PANTHER" id="PTHR12618">
    <property type="entry name" value="PHD AND RING FINGER DOMAIN-CONTAINING PROTEIN 1"/>
    <property type="match status" value="1"/>
</dbReference>
<dbReference type="GO" id="GO:0008270">
    <property type="term" value="F:zinc ion binding"/>
    <property type="evidence" value="ECO:0007669"/>
    <property type="project" value="UniProtKB-KW"/>
</dbReference>
<keyword evidence="8" id="KW-1185">Reference proteome</keyword>
<reference evidence="8" key="3">
    <citation type="journal article" date="2021" name="Int. J. Parasitol.">
        <title>Comparative analysis of gene expression between Babesia bovis blood stages and kinetes allowed by improved genome annotation.</title>
        <authorList>
            <person name="Ueti M.W."/>
            <person name="Johnson W.C."/>
            <person name="Kappmeyer L.S."/>
            <person name="Herndon D.R."/>
            <person name="Mousel M.R."/>
            <person name="Reif K.E."/>
            <person name="Taus N.S."/>
            <person name="Ifeonu O.O."/>
            <person name="Silva J.C."/>
            <person name="Suarez C.E."/>
            <person name="Brayton K.A."/>
        </authorList>
    </citation>
    <scope>NUCLEOTIDE SEQUENCE [LARGE SCALE GENOMIC DNA]</scope>
</reference>
<dbReference type="InterPro" id="IPR019787">
    <property type="entry name" value="Znf_PHD-finger"/>
</dbReference>
<dbReference type="EMBL" id="AAXT01000002">
    <property type="protein sequence ID" value="EDO07074.1"/>
    <property type="molecule type" value="Genomic_DNA"/>
</dbReference>
<dbReference type="InParanoid" id="A7ARA5"/>
<evidence type="ECO:0000259" key="5">
    <source>
        <dbReference type="PROSITE" id="PS50016"/>
    </source>
</evidence>
<dbReference type="InterPro" id="IPR047157">
    <property type="entry name" value="PHRF1/Atg35"/>
</dbReference>
<dbReference type="AlphaFoldDB" id="A7ARA5"/>
<evidence type="ECO:0000256" key="4">
    <source>
        <dbReference type="PROSITE-ProRule" id="PRU00175"/>
    </source>
</evidence>
<reference evidence="8" key="2">
    <citation type="journal article" date="2020" name="Data Brief">
        <title>Transcriptome dataset of Babesia bovis life stages within vertebrate and invertebrate hosts.</title>
        <authorList>
            <person name="Ueti M.W."/>
            <person name="Johnson W.C."/>
            <person name="Kappmeyer L.S."/>
            <person name="Herndon D.R."/>
            <person name="Mousel M.R."/>
            <person name="Reif K.E."/>
            <person name="Taus N.S."/>
            <person name="Ifeonu O.O."/>
            <person name="Silva J.C."/>
            <person name="Suarez C.E."/>
            <person name="Brayton K.A."/>
        </authorList>
    </citation>
    <scope>NUCLEOTIDE SEQUENCE [LARGE SCALE GENOMIC DNA]</scope>
</reference>
<dbReference type="SUPFAM" id="SSF57850">
    <property type="entry name" value="RING/U-box"/>
    <property type="match status" value="1"/>
</dbReference>
<evidence type="ECO:0000256" key="3">
    <source>
        <dbReference type="ARBA" id="ARBA00022833"/>
    </source>
</evidence>
<keyword evidence="2 4" id="KW-0863">Zinc-finger</keyword>
<organism evidence="7 8">
    <name type="scientific">Babesia bovis</name>
    <dbReference type="NCBI Taxonomy" id="5865"/>
    <lineage>
        <taxon>Eukaryota</taxon>
        <taxon>Sar</taxon>
        <taxon>Alveolata</taxon>
        <taxon>Apicomplexa</taxon>
        <taxon>Aconoidasida</taxon>
        <taxon>Piroplasmida</taxon>
        <taxon>Babesiidae</taxon>
        <taxon>Babesia</taxon>
    </lineage>
</organism>